<keyword evidence="2" id="KW-0479">Metal-binding</keyword>
<dbReference type="KEGG" id="tco:Theco_1679"/>
<dbReference type="CDD" id="cd01051">
    <property type="entry name" value="Mn_catalase"/>
    <property type="match status" value="1"/>
</dbReference>
<keyword evidence="2" id="KW-0464">Manganese</keyword>
<dbReference type="Proteomes" id="UP000010795">
    <property type="component" value="Chromosome"/>
</dbReference>
<feature type="binding site" evidence="2">
    <location>
        <position position="70"/>
    </location>
    <ligand>
        <name>Mn(2+)</name>
        <dbReference type="ChEBI" id="CHEBI:29035"/>
        <label>1</label>
    </ligand>
</feature>
<feature type="binding site" evidence="3">
    <location>
        <position position="61"/>
    </location>
    <ligand>
        <name>Ca(2+)</name>
        <dbReference type="ChEBI" id="CHEBI:29108"/>
    </ligand>
</feature>
<dbReference type="InterPro" id="IPR009078">
    <property type="entry name" value="Ferritin-like_SF"/>
</dbReference>
<sequence length="299" mass="33146">MFKRIDRLAIELPVPAHPDPNGASAVQELLGGKFGEMSTLNNYLYQSFNFRGKSKLRPFYDLVASITAEEFGHVELVANTINLMLTGTTRPGDPDTTPLGSAKDLRMAIHFIEGAQSSLPVDSMGRPWNGTHVVSSGNLIFDLIHNYYLEIGARTHKMRVYEMTDHPTARAMIGYLLVRGGVHILAYAKAISMITGVDVTKILPVPRLDNKAFDAARPWEERGEHRRLYTFSDNDYQQIARIWRGTHPIDGGRLEAFSGVPGYGGPVPDLGELPEEFAPGITPEDLQEIARRLSQEAGM</sequence>
<keyword evidence="5" id="KW-1185">Reference proteome</keyword>
<dbReference type="HOGENOM" id="CLU_057467_1_0_9"/>
<dbReference type="eggNOG" id="COG3546">
    <property type="taxonomic scope" value="Bacteria"/>
</dbReference>
<dbReference type="Gene3D" id="1.20.1260.10">
    <property type="match status" value="1"/>
</dbReference>
<feature type="binding site" evidence="2">
    <location>
        <position position="150"/>
    </location>
    <ligand>
        <name>Mn(2+)</name>
        <dbReference type="ChEBI" id="CHEBI:29035"/>
        <label>1</label>
    </ligand>
</feature>
<comment type="similarity">
    <text evidence="1">Belongs to the manganese catalase family.</text>
</comment>
<dbReference type="InterPro" id="IPR007760">
    <property type="entry name" value="Mn_catalase"/>
</dbReference>
<dbReference type="OrthoDB" id="9800585at2"/>
<dbReference type="Pfam" id="PF05067">
    <property type="entry name" value="Mn_catalase"/>
    <property type="match status" value="1"/>
</dbReference>
<comment type="cofactor">
    <cofactor evidence="2">
        <name>Mn(2+)</name>
        <dbReference type="ChEBI" id="CHEBI:29035"/>
    </cofactor>
    <text evidence="2">Binds 2 manganese ions per subunit.</text>
</comment>
<gene>
    <name evidence="4" type="ordered locus">Theco_1679</name>
</gene>
<feature type="binding site" evidence="3">
    <location>
        <position position="232"/>
    </location>
    <ligand>
        <name>Ca(2+)</name>
        <dbReference type="ChEBI" id="CHEBI:29108"/>
    </ligand>
</feature>
<dbReference type="InterPro" id="IPR012347">
    <property type="entry name" value="Ferritin-like"/>
</dbReference>
<evidence type="ECO:0000313" key="4">
    <source>
        <dbReference type="EMBL" id="AGA57812.1"/>
    </source>
</evidence>
<accession>L0EDF2</accession>
<dbReference type="GO" id="GO:0046872">
    <property type="term" value="F:metal ion binding"/>
    <property type="evidence" value="ECO:0007669"/>
    <property type="project" value="UniProtKB-KW"/>
</dbReference>
<comment type="cofactor">
    <cofactor evidence="3">
        <name>Ca(2+)</name>
        <dbReference type="ChEBI" id="CHEBI:29108"/>
    </cofactor>
    <text evidence="3">Binds 1 Ca(2+) ion per subunit.</text>
</comment>
<feature type="binding site" evidence="2">
    <location>
        <position position="183"/>
    </location>
    <ligand>
        <name>Mn(2+)</name>
        <dbReference type="ChEBI" id="CHEBI:29035"/>
        <label>1</label>
    </ligand>
</feature>
<protein>
    <submittedName>
        <fullName evidence="4">Mn-containing catalase</fullName>
    </submittedName>
</protein>
<evidence type="ECO:0000256" key="2">
    <source>
        <dbReference type="PIRSR" id="PIRSR607760-1"/>
    </source>
</evidence>
<organism evidence="4 5">
    <name type="scientific">Thermobacillus composti (strain DSM 18247 / JCM 13945 / KWC4)</name>
    <dbReference type="NCBI Taxonomy" id="717605"/>
    <lineage>
        <taxon>Bacteria</taxon>
        <taxon>Bacillati</taxon>
        <taxon>Bacillota</taxon>
        <taxon>Bacilli</taxon>
        <taxon>Bacillales</taxon>
        <taxon>Paenibacillaceae</taxon>
        <taxon>Thermobacillus</taxon>
    </lineage>
</organism>
<dbReference type="SUPFAM" id="SSF47240">
    <property type="entry name" value="Ferritin-like"/>
    <property type="match status" value="1"/>
</dbReference>
<reference evidence="5" key="1">
    <citation type="submission" date="2012-01" db="EMBL/GenBank/DDBJ databases">
        <title>Complete sequence of chromosome of Thermobacillus composti KWC4.</title>
        <authorList>
            <person name="Lucas S."/>
            <person name="Han J."/>
            <person name="Lapidus A."/>
            <person name="Cheng J.-F."/>
            <person name="Goodwin L."/>
            <person name="Pitluck S."/>
            <person name="Peters L."/>
            <person name="Ovchinnikova G."/>
            <person name="Teshima H."/>
            <person name="Detter J.C."/>
            <person name="Han C."/>
            <person name="Tapia R."/>
            <person name="Land M."/>
            <person name="Hauser L."/>
            <person name="Kyrpides N."/>
            <person name="Ivanova N."/>
            <person name="Pagani I."/>
            <person name="Anderson I."/>
            <person name="Woyke T."/>
        </authorList>
    </citation>
    <scope>NUCLEOTIDE SEQUENCE [LARGE SCALE GENOMIC DNA]</scope>
    <source>
        <strain evidence="5">DSM 18247 / JCM 13945 / KWC4</strain>
    </source>
</reference>
<feature type="binding site" evidence="2">
    <location>
        <position position="73"/>
    </location>
    <ligand>
        <name>Mn(2+)</name>
        <dbReference type="ChEBI" id="CHEBI:29035"/>
        <label>1</label>
    </ligand>
</feature>
<dbReference type="STRING" id="717605.Theco_1679"/>
<keyword evidence="3" id="KW-0106">Calcium</keyword>
<dbReference type="InterPro" id="IPR039377">
    <property type="entry name" value="Mn_catalase_dom"/>
</dbReference>
<feature type="binding site" evidence="2">
    <location>
        <position position="36"/>
    </location>
    <ligand>
        <name>Mn(2+)</name>
        <dbReference type="ChEBI" id="CHEBI:29035"/>
        <label>1</label>
    </ligand>
</feature>
<evidence type="ECO:0000256" key="3">
    <source>
        <dbReference type="PIRSR" id="PIRSR607760-2"/>
    </source>
</evidence>
<dbReference type="RefSeq" id="WP_015254563.1">
    <property type="nucleotide sequence ID" value="NC_019897.1"/>
</dbReference>
<evidence type="ECO:0000256" key="1">
    <source>
        <dbReference type="ARBA" id="ARBA00007644"/>
    </source>
</evidence>
<dbReference type="EMBL" id="CP003255">
    <property type="protein sequence ID" value="AGA57812.1"/>
    <property type="molecule type" value="Genomic_DNA"/>
</dbReference>
<evidence type="ECO:0000313" key="5">
    <source>
        <dbReference type="Proteomes" id="UP000010795"/>
    </source>
</evidence>
<dbReference type="AlphaFoldDB" id="L0EDF2"/>
<proteinExistence type="inferred from homology"/>
<name>L0EDF2_THECK</name>